<dbReference type="Gene3D" id="3.40.50.410">
    <property type="entry name" value="von Willebrand factor, type A domain"/>
    <property type="match status" value="1"/>
</dbReference>
<gene>
    <name evidence="1" type="ORF">GH266_16860</name>
</gene>
<name>A0A857CB04_9HYPH</name>
<dbReference type="Pfam" id="PF06707">
    <property type="entry name" value="DUF1194"/>
    <property type="match status" value="1"/>
</dbReference>
<dbReference type="OrthoDB" id="9792179at2"/>
<proteinExistence type="predicted"/>
<dbReference type="RefSeq" id="WP_158194860.1">
    <property type="nucleotide sequence ID" value="NZ_CP046908.1"/>
</dbReference>
<dbReference type="EMBL" id="CP046908">
    <property type="protein sequence ID" value="QGZ36011.1"/>
    <property type="molecule type" value="Genomic_DNA"/>
</dbReference>
<organism evidence="1 2">
    <name type="scientific">Stappia indica</name>
    <dbReference type="NCBI Taxonomy" id="538381"/>
    <lineage>
        <taxon>Bacteria</taxon>
        <taxon>Pseudomonadati</taxon>
        <taxon>Pseudomonadota</taxon>
        <taxon>Alphaproteobacteria</taxon>
        <taxon>Hyphomicrobiales</taxon>
        <taxon>Stappiaceae</taxon>
        <taxon>Stappia</taxon>
    </lineage>
</organism>
<dbReference type="AlphaFoldDB" id="A0A857CB04"/>
<dbReference type="KEGG" id="siw:GH266_16860"/>
<evidence type="ECO:0000313" key="1">
    <source>
        <dbReference type="EMBL" id="QGZ36011.1"/>
    </source>
</evidence>
<protein>
    <submittedName>
        <fullName evidence="1">DUF1194 domain-containing protein</fullName>
    </submittedName>
</protein>
<accession>A0A857CB04</accession>
<dbReference type="InterPro" id="IPR010607">
    <property type="entry name" value="DUF1194"/>
</dbReference>
<dbReference type="SUPFAM" id="SSF53300">
    <property type="entry name" value="vWA-like"/>
    <property type="match status" value="1"/>
</dbReference>
<reference evidence="1 2" key="1">
    <citation type="submission" date="2019-12" db="EMBL/GenBank/DDBJ databases">
        <title>The genome of Stappia indica PHM037.</title>
        <authorList>
            <person name="Kacar D."/>
            <person name="Galan B."/>
            <person name="Canedo L."/>
            <person name="Rodriguez P."/>
            <person name="de la Calle F."/>
            <person name="Garcia J.L."/>
        </authorList>
    </citation>
    <scope>NUCLEOTIDE SEQUENCE [LARGE SCALE GENOMIC DNA]</scope>
    <source>
        <strain evidence="1 2">PHM037</strain>
    </source>
</reference>
<evidence type="ECO:0000313" key="2">
    <source>
        <dbReference type="Proteomes" id="UP000435648"/>
    </source>
</evidence>
<sequence length="290" mass="31067">MCVPRLSLMAGAALPDRIASPFLAFAGWLFSTLVIAGLSSIPAGAAGNTPLLGYGYDPEREVDVELVLAVDISQSMDREEQEVQRAGYVAALTSPQVIDAIRYGPTGRIAVTYMEWGGAGEQFIVADWSVITDAPSAAAFAAKIAEAPLRQRQRTSIASALSQATAMVAANRFEGLRKVIDISGDGPNNQGGKVALFRDQAIAAGITINGLPLMMKSERDAWQSLLNVDNYYEDCVIGGPGHFFIPVRSREQFADAIRMKLVLEIAGLTPETPVLYRASGRKPVNCGLYD</sequence>
<dbReference type="InterPro" id="IPR036465">
    <property type="entry name" value="vWFA_dom_sf"/>
</dbReference>
<dbReference type="Proteomes" id="UP000435648">
    <property type="component" value="Chromosome"/>
</dbReference>